<reference evidence="2 3" key="1">
    <citation type="journal article" date="2013" name="BMC Genomics">
        <title>Reconstruction of the lipid metabolism for the microalga Monoraphidium neglectum from its genome sequence reveals characteristics suitable for biofuel production.</title>
        <authorList>
            <person name="Bogen C."/>
            <person name="Al-Dilaimi A."/>
            <person name="Albersmeier A."/>
            <person name="Wichmann J."/>
            <person name="Grundmann M."/>
            <person name="Rupp O."/>
            <person name="Lauersen K.J."/>
            <person name="Blifernez-Klassen O."/>
            <person name="Kalinowski J."/>
            <person name="Goesmann A."/>
            <person name="Mussgnug J.H."/>
            <person name="Kruse O."/>
        </authorList>
    </citation>
    <scope>NUCLEOTIDE SEQUENCE [LARGE SCALE GENOMIC DNA]</scope>
    <source>
        <strain evidence="2 3">SAG 48.87</strain>
    </source>
</reference>
<dbReference type="GO" id="GO:0004103">
    <property type="term" value="F:choline kinase activity"/>
    <property type="evidence" value="ECO:0007669"/>
    <property type="project" value="TreeGrafter"/>
</dbReference>
<dbReference type="SUPFAM" id="SSF56112">
    <property type="entry name" value="Protein kinase-like (PK-like)"/>
    <property type="match status" value="1"/>
</dbReference>
<dbReference type="PANTHER" id="PTHR22603">
    <property type="entry name" value="CHOLINE/ETHANOALAMINE KINASE"/>
    <property type="match status" value="1"/>
</dbReference>
<proteinExistence type="inferred from homology"/>
<dbReference type="RefSeq" id="XP_013904138.1">
    <property type="nucleotide sequence ID" value="XM_014048684.1"/>
</dbReference>
<evidence type="ECO:0000313" key="2">
    <source>
        <dbReference type="EMBL" id="KIZ05119.1"/>
    </source>
</evidence>
<dbReference type="EMBL" id="KK100554">
    <property type="protein sequence ID" value="KIZ05119.1"/>
    <property type="molecule type" value="Genomic_DNA"/>
</dbReference>
<dbReference type="KEGG" id="mng:MNEG_2830"/>
<comment type="similarity">
    <text evidence="1">Belongs to the choline/ethanolamine kinase family.</text>
</comment>
<dbReference type="STRING" id="145388.A0A0D2LEL7"/>
<sequence length="148" mass="15149">MPGAGQQRVFVEAYLGGLLAGLGLDPPAGAAAAAAADGLGEGLSIAAAAASGGGGAALRSVWGWLRLHGVERPADAGRGAVSPAAWRSLVAALQAAARAYECTSHLVWALWGLVQARDSACPDFDYMSYAQQRWERYRATRPAELAGG</sequence>
<dbReference type="GO" id="GO:0006646">
    <property type="term" value="P:phosphatidylethanolamine biosynthetic process"/>
    <property type="evidence" value="ECO:0007669"/>
    <property type="project" value="TreeGrafter"/>
</dbReference>
<keyword evidence="3" id="KW-1185">Reference proteome</keyword>
<dbReference type="Gene3D" id="3.90.1200.10">
    <property type="match status" value="1"/>
</dbReference>
<dbReference type="InterPro" id="IPR011009">
    <property type="entry name" value="Kinase-like_dom_sf"/>
</dbReference>
<organism evidence="2 3">
    <name type="scientific">Monoraphidium neglectum</name>
    <dbReference type="NCBI Taxonomy" id="145388"/>
    <lineage>
        <taxon>Eukaryota</taxon>
        <taxon>Viridiplantae</taxon>
        <taxon>Chlorophyta</taxon>
        <taxon>core chlorophytes</taxon>
        <taxon>Chlorophyceae</taxon>
        <taxon>CS clade</taxon>
        <taxon>Sphaeropleales</taxon>
        <taxon>Selenastraceae</taxon>
        <taxon>Monoraphidium</taxon>
    </lineage>
</organism>
<gene>
    <name evidence="2" type="ORF">MNEG_2830</name>
</gene>
<dbReference type="GO" id="GO:0004305">
    <property type="term" value="F:ethanolamine kinase activity"/>
    <property type="evidence" value="ECO:0007669"/>
    <property type="project" value="TreeGrafter"/>
</dbReference>
<dbReference type="AlphaFoldDB" id="A0A0D2LEL7"/>
<evidence type="ECO:0000313" key="3">
    <source>
        <dbReference type="Proteomes" id="UP000054498"/>
    </source>
</evidence>
<dbReference type="GO" id="GO:0005737">
    <property type="term" value="C:cytoplasm"/>
    <property type="evidence" value="ECO:0007669"/>
    <property type="project" value="TreeGrafter"/>
</dbReference>
<dbReference type="GeneID" id="25735708"/>
<dbReference type="Proteomes" id="UP000054498">
    <property type="component" value="Unassembled WGS sequence"/>
</dbReference>
<dbReference type="PANTHER" id="PTHR22603:SF93">
    <property type="entry name" value="RE24176P"/>
    <property type="match status" value="1"/>
</dbReference>
<evidence type="ECO:0000256" key="1">
    <source>
        <dbReference type="ARBA" id="ARBA00038211"/>
    </source>
</evidence>
<dbReference type="OrthoDB" id="10267235at2759"/>
<protein>
    <submittedName>
        <fullName evidence="2">Uncharacterized protein</fullName>
    </submittedName>
</protein>
<accession>A0A0D2LEL7</accession>
<dbReference type="Pfam" id="PF01633">
    <property type="entry name" value="Choline_kinase"/>
    <property type="match status" value="1"/>
</dbReference>
<name>A0A0D2LEL7_9CHLO</name>